<evidence type="ECO:0008006" key="4">
    <source>
        <dbReference type="Google" id="ProtNLM"/>
    </source>
</evidence>
<organism evidence="2 3">
    <name type="scientific">Siccirubricoccus soli</name>
    <dbReference type="NCBI Taxonomy" id="2899147"/>
    <lineage>
        <taxon>Bacteria</taxon>
        <taxon>Pseudomonadati</taxon>
        <taxon>Pseudomonadota</taxon>
        <taxon>Alphaproteobacteria</taxon>
        <taxon>Acetobacterales</taxon>
        <taxon>Roseomonadaceae</taxon>
        <taxon>Siccirubricoccus</taxon>
    </lineage>
</organism>
<keyword evidence="3" id="KW-1185">Reference proteome</keyword>
<evidence type="ECO:0000313" key="3">
    <source>
        <dbReference type="Proteomes" id="UP001523392"/>
    </source>
</evidence>
<name>A0ABT1D861_9PROT</name>
<dbReference type="Proteomes" id="UP001523392">
    <property type="component" value="Unassembled WGS sequence"/>
</dbReference>
<keyword evidence="1" id="KW-0812">Transmembrane</keyword>
<keyword evidence="1" id="KW-1133">Transmembrane helix</keyword>
<sequence length="154" mass="16122">MVPRAEIAAVGCVLLVLAAGLHQHGPICGVTPGPALFCLVACLLLLGGVCCLGVALLCPRRSFLLDLAAGAIIESREGAFGCRRARPLPPGAYAALQLRLEAGARVLPEWQLRLLPAPGHGQALLVRAFPREEREAALALAETLARRLGLALRA</sequence>
<reference evidence="2 3" key="1">
    <citation type="submission" date="2021-12" db="EMBL/GenBank/DDBJ databases">
        <title>Siccirubricoccus leaddurans sp. nov., a high concentration Zn2+ tolerance bacterium.</title>
        <authorList>
            <person name="Cao Y."/>
        </authorList>
    </citation>
    <scope>NUCLEOTIDE SEQUENCE [LARGE SCALE GENOMIC DNA]</scope>
    <source>
        <strain evidence="2 3">KC 17139</strain>
    </source>
</reference>
<protein>
    <recommendedName>
        <fullName evidence="4">DUF2244 domain-containing protein</fullName>
    </recommendedName>
</protein>
<comment type="caution">
    <text evidence="2">The sequence shown here is derived from an EMBL/GenBank/DDBJ whole genome shotgun (WGS) entry which is preliminary data.</text>
</comment>
<dbReference type="RefSeq" id="WP_252954727.1">
    <property type="nucleotide sequence ID" value="NZ_JAFIRR010000117.1"/>
</dbReference>
<accession>A0ABT1D861</accession>
<dbReference type="EMBL" id="JAFIRR010000117">
    <property type="protein sequence ID" value="MCO6418096.1"/>
    <property type="molecule type" value="Genomic_DNA"/>
</dbReference>
<proteinExistence type="predicted"/>
<evidence type="ECO:0000256" key="1">
    <source>
        <dbReference type="SAM" id="Phobius"/>
    </source>
</evidence>
<feature type="transmembrane region" description="Helical" evidence="1">
    <location>
        <begin position="33"/>
        <end position="57"/>
    </location>
</feature>
<evidence type="ECO:0000313" key="2">
    <source>
        <dbReference type="EMBL" id="MCO6418096.1"/>
    </source>
</evidence>
<gene>
    <name evidence="2" type="ORF">JYK14_18285</name>
</gene>
<keyword evidence="1" id="KW-0472">Membrane</keyword>